<reference evidence="1 2" key="1">
    <citation type="submission" date="2018-10" db="EMBL/GenBank/DDBJ databases">
        <title>Sequencing the genomes of 1000 actinobacteria strains.</title>
        <authorList>
            <person name="Klenk H.-P."/>
        </authorList>
    </citation>
    <scope>NUCLEOTIDE SEQUENCE [LARGE SCALE GENOMIC DNA]</scope>
    <source>
        <strain evidence="1 2">DSM 43800</strain>
    </source>
</reference>
<comment type="caution">
    <text evidence="1">The sequence shown here is derived from an EMBL/GenBank/DDBJ whole genome shotgun (WGS) entry which is preliminary data.</text>
</comment>
<dbReference type="OrthoDB" id="5195919at2"/>
<organism evidence="1 2">
    <name type="scientific">Saccharothrix australiensis</name>
    <dbReference type="NCBI Taxonomy" id="2072"/>
    <lineage>
        <taxon>Bacteria</taxon>
        <taxon>Bacillati</taxon>
        <taxon>Actinomycetota</taxon>
        <taxon>Actinomycetes</taxon>
        <taxon>Pseudonocardiales</taxon>
        <taxon>Pseudonocardiaceae</taxon>
        <taxon>Saccharothrix</taxon>
    </lineage>
</organism>
<name>A0A495W3Z3_9PSEU</name>
<dbReference type="AlphaFoldDB" id="A0A495W3Z3"/>
<dbReference type="Proteomes" id="UP000282084">
    <property type="component" value="Unassembled WGS sequence"/>
</dbReference>
<evidence type="ECO:0000313" key="1">
    <source>
        <dbReference type="EMBL" id="RKT55485.1"/>
    </source>
</evidence>
<dbReference type="EMBL" id="RBXO01000001">
    <property type="protein sequence ID" value="RKT55485.1"/>
    <property type="molecule type" value="Genomic_DNA"/>
</dbReference>
<evidence type="ECO:0000313" key="2">
    <source>
        <dbReference type="Proteomes" id="UP000282084"/>
    </source>
</evidence>
<gene>
    <name evidence="1" type="ORF">C8E97_4154</name>
</gene>
<evidence type="ECO:0008006" key="3">
    <source>
        <dbReference type="Google" id="ProtNLM"/>
    </source>
</evidence>
<keyword evidence="2" id="KW-1185">Reference proteome</keyword>
<proteinExistence type="predicted"/>
<dbReference type="RefSeq" id="WP_121007178.1">
    <property type="nucleotide sequence ID" value="NZ_RBXO01000001.1"/>
</dbReference>
<sequence>MSDANGFTVHLPALRELSGRLVDLAGRAGQQGDALAGVTADTGRPDSDEAGRLCPAGAAELVRLLRDALTDDSGQVEQCVAGYADVDQGEARSLLGIRGAGGVA</sequence>
<protein>
    <recommendedName>
        <fullName evidence="3">Excreted virulence factor EspC (Type VII ESX diderm)</fullName>
    </recommendedName>
</protein>
<accession>A0A495W3Z3</accession>